<dbReference type="EMBL" id="JAKLWS010000010">
    <property type="protein sequence ID" value="MCG2588841.1"/>
    <property type="molecule type" value="Genomic_DNA"/>
</dbReference>
<accession>A0ABS9KDC9</accession>
<sequence length="266" mass="29315">MFNTDLFKKILTITFIITLFSYTEAFSQYRASLVEKSLLSSSIQDSVTAEQQEILLGLMDQGFQTLSDQGRRGRRTGGFVLLGLGAGTAVGGAATLAFGEGDDARMVGYSLLGGGALLSGLSLIPFNIRSESERLNEEFEQMPERTPREIQQKYVYWDRRFSELAQKWRRERIIGGVTTIVSGGITSIAVAYSSDSNDPNTYIWPAVGGLIGGISSFLIESDKESQYKIYRGAKNDLLSNRHQAEWNVRLAPTVYGGLVGSIHVQF</sequence>
<feature type="transmembrane region" description="Helical" evidence="1">
    <location>
        <begin position="173"/>
        <end position="190"/>
    </location>
</feature>
<reference evidence="2" key="1">
    <citation type="submission" date="2022-01" db="EMBL/GenBank/DDBJ databases">
        <authorList>
            <person name="Wang Y."/>
        </authorList>
    </citation>
    <scope>NUCLEOTIDE SEQUENCE</scope>
    <source>
        <strain evidence="2">WB101</strain>
    </source>
</reference>
<gene>
    <name evidence="2" type="ORF">L6773_09705</name>
</gene>
<feature type="transmembrane region" description="Helical" evidence="1">
    <location>
        <begin position="6"/>
        <end position="23"/>
    </location>
</feature>
<evidence type="ECO:0000313" key="3">
    <source>
        <dbReference type="Proteomes" id="UP001165366"/>
    </source>
</evidence>
<name>A0ABS9KDC9_9BACT</name>
<dbReference type="Proteomes" id="UP001165366">
    <property type="component" value="Unassembled WGS sequence"/>
</dbReference>
<feature type="transmembrane region" description="Helical" evidence="1">
    <location>
        <begin position="202"/>
        <end position="219"/>
    </location>
</feature>
<evidence type="ECO:0000313" key="2">
    <source>
        <dbReference type="EMBL" id="MCG2588841.1"/>
    </source>
</evidence>
<feature type="transmembrane region" description="Helical" evidence="1">
    <location>
        <begin position="79"/>
        <end position="98"/>
    </location>
</feature>
<reference evidence="2" key="2">
    <citation type="submission" date="2024-05" db="EMBL/GenBank/DDBJ databases">
        <title>Rhodohalobacter halophilus gen. nov., sp. nov., a moderately halophilic member of the family Balneolaceae.</title>
        <authorList>
            <person name="Xia J."/>
        </authorList>
    </citation>
    <scope>NUCLEOTIDE SEQUENCE</scope>
    <source>
        <strain evidence="2">WB101</strain>
    </source>
</reference>
<keyword evidence="3" id="KW-1185">Reference proteome</keyword>
<dbReference type="RefSeq" id="WP_237853820.1">
    <property type="nucleotide sequence ID" value="NZ_JAKLWS010000010.1"/>
</dbReference>
<comment type="caution">
    <text evidence="2">The sequence shown here is derived from an EMBL/GenBank/DDBJ whole genome shotgun (WGS) entry which is preliminary data.</text>
</comment>
<protein>
    <submittedName>
        <fullName evidence="2">Uncharacterized protein</fullName>
    </submittedName>
</protein>
<keyword evidence="1" id="KW-0812">Transmembrane</keyword>
<proteinExistence type="predicted"/>
<keyword evidence="1" id="KW-1133">Transmembrane helix</keyword>
<organism evidence="2 3">
    <name type="scientific">Rhodohalobacter sulfatireducens</name>
    <dbReference type="NCBI Taxonomy" id="2911366"/>
    <lineage>
        <taxon>Bacteria</taxon>
        <taxon>Pseudomonadati</taxon>
        <taxon>Balneolota</taxon>
        <taxon>Balneolia</taxon>
        <taxon>Balneolales</taxon>
        <taxon>Balneolaceae</taxon>
        <taxon>Rhodohalobacter</taxon>
    </lineage>
</organism>
<keyword evidence="1" id="KW-0472">Membrane</keyword>
<feature type="transmembrane region" description="Helical" evidence="1">
    <location>
        <begin position="104"/>
        <end position="126"/>
    </location>
</feature>
<evidence type="ECO:0000256" key="1">
    <source>
        <dbReference type="SAM" id="Phobius"/>
    </source>
</evidence>